<keyword evidence="4" id="KW-0489">Methyltransferase</keyword>
<accession>A0A1L3MK46</accession>
<evidence type="ECO:0000259" key="3">
    <source>
        <dbReference type="Pfam" id="PF08242"/>
    </source>
</evidence>
<dbReference type="CDD" id="cd02440">
    <property type="entry name" value="AdoMet_MTases"/>
    <property type="match status" value="1"/>
</dbReference>
<dbReference type="AlphaFoldDB" id="A0A1L3MK46"/>
<feature type="domain" description="Methyltransferase type 12" evidence="3">
    <location>
        <begin position="61"/>
        <end position="158"/>
    </location>
</feature>
<dbReference type="InterPro" id="IPR029063">
    <property type="entry name" value="SAM-dependent_MTases_sf"/>
</dbReference>
<proteinExistence type="predicted"/>
<dbReference type="Proteomes" id="UP000182938">
    <property type="component" value="Chromosome"/>
</dbReference>
<keyword evidence="1 4" id="KW-0808">Transferase</keyword>
<sequence length="223" mass="24366">MGEADHGHRDHRHDHRHDRDARHFDDTAATWDDDPDKVRQSGEVAAAIAGRVPLRPRLRLLDYGAGTALVTTALLPHLPEVEVTVADSSSGMRQVLAGKVATGTLPSPTRVWDLDLETQPVPTERFDLVVTSNVLHHVGELDRVLAGFAELLDAGGWVAVADLDREDGSFHDHDFGGHHGFDRAEVARRLATAGFVDVTVADAGHVHKQDRDYPVFLAVGRRA</sequence>
<dbReference type="SUPFAM" id="SSF53335">
    <property type="entry name" value="S-adenosyl-L-methionine-dependent methyltransferases"/>
    <property type="match status" value="1"/>
</dbReference>
<evidence type="ECO:0000256" key="2">
    <source>
        <dbReference type="SAM" id="MobiDB-lite"/>
    </source>
</evidence>
<organism evidence="4 5">
    <name type="scientific">Janibacter indicus</name>
    <dbReference type="NCBI Taxonomy" id="857417"/>
    <lineage>
        <taxon>Bacteria</taxon>
        <taxon>Bacillati</taxon>
        <taxon>Actinomycetota</taxon>
        <taxon>Actinomycetes</taxon>
        <taxon>Micrococcales</taxon>
        <taxon>Intrasporangiaceae</taxon>
        <taxon>Janibacter</taxon>
    </lineage>
</organism>
<dbReference type="RefSeq" id="WP_072625899.1">
    <property type="nucleotide sequence ID" value="NZ_CP013290.1"/>
</dbReference>
<gene>
    <name evidence="4" type="ORF">ASJ30_15465</name>
</gene>
<dbReference type="Pfam" id="PF08242">
    <property type="entry name" value="Methyltransf_12"/>
    <property type="match status" value="1"/>
</dbReference>
<reference evidence="4 5" key="1">
    <citation type="submission" date="2015-11" db="EMBL/GenBank/DDBJ databases">
        <authorList>
            <person name="Zhang Y."/>
            <person name="Guo Z."/>
        </authorList>
    </citation>
    <scope>NUCLEOTIDE SEQUENCE [LARGE SCALE GENOMIC DNA]</scope>
    <source>
        <strain evidence="4 5">YFY001</strain>
    </source>
</reference>
<evidence type="ECO:0000313" key="4">
    <source>
        <dbReference type="EMBL" id="APH02763.1"/>
    </source>
</evidence>
<dbReference type="GO" id="GO:0032259">
    <property type="term" value="P:methylation"/>
    <property type="evidence" value="ECO:0007669"/>
    <property type="project" value="UniProtKB-KW"/>
</dbReference>
<dbReference type="InterPro" id="IPR013217">
    <property type="entry name" value="Methyltransf_12"/>
</dbReference>
<dbReference type="PANTHER" id="PTHR43861">
    <property type="entry name" value="TRANS-ACONITATE 2-METHYLTRANSFERASE-RELATED"/>
    <property type="match status" value="1"/>
</dbReference>
<dbReference type="PANTHER" id="PTHR43861:SF3">
    <property type="entry name" value="PUTATIVE (AFU_ORTHOLOGUE AFUA_2G14390)-RELATED"/>
    <property type="match status" value="1"/>
</dbReference>
<protein>
    <submittedName>
        <fullName evidence="4">Methyltransferase type 11</fullName>
    </submittedName>
</protein>
<name>A0A1L3MK46_9MICO</name>
<dbReference type="KEGG" id="jte:ASJ30_15465"/>
<dbReference type="GO" id="GO:0008168">
    <property type="term" value="F:methyltransferase activity"/>
    <property type="evidence" value="ECO:0007669"/>
    <property type="project" value="UniProtKB-KW"/>
</dbReference>
<evidence type="ECO:0000256" key="1">
    <source>
        <dbReference type="ARBA" id="ARBA00022679"/>
    </source>
</evidence>
<keyword evidence="5" id="KW-1185">Reference proteome</keyword>
<evidence type="ECO:0000313" key="5">
    <source>
        <dbReference type="Proteomes" id="UP000182938"/>
    </source>
</evidence>
<dbReference type="Gene3D" id="3.40.50.150">
    <property type="entry name" value="Vaccinia Virus protein VP39"/>
    <property type="match status" value="1"/>
</dbReference>
<feature type="region of interest" description="Disordered" evidence="2">
    <location>
        <begin position="1"/>
        <end position="21"/>
    </location>
</feature>
<dbReference type="EMBL" id="CP013290">
    <property type="protein sequence ID" value="APH02763.1"/>
    <property type="molecule type" value="Genomic_DNA"/>
</dbReference>